<dbReference type="AlphaFoldDB" id="A0AAT9FJ71"/>
<dbReference type="InterPro" id="IPR018392">
    <property type="entry name" value="LysM"/>
</dbReference>
<dbReference type="PANTHER" id="PTHR33734:SF26">
    <property type="entry name" value="LYSM DOMAIN-CONTAINING PROTEIN"/>
    <property type="match status" value="1"/>
</dbReference>
<proteinExistence type="predicted"/>
<dbReference type="PROSITE" id="PS51257">
    <property type="entry name" value="PROKAR_LIPOPROTEIN"/>
    <property type="match status" value="1"/>
</dbReference>
<reference evidence="4" key="1">
    <citation type="submission" date="2024-07" db="EMBL/GenBank/DDBJ databases">
        <title>Complete genome sequence of Verrucomicrobiaceae bacterium NT6N.</title>
        <authorList>
            <person name="Huang C."/>
            <person name="Takami H."/>
            <person name="Hamasaki K."/>
        </authorList>
    </citation>
    <scope>NUCLEOTIDE SEQUENCE</scope>
    <source>
        <strain evidence="4">NT6N</strain>
    </source>
</reference>
<dbReference type="SUPFAM" id="SSF54106">
    <property type="entry name" value="LysM domain"/>
    <property type="match status" value="1"/>
</dbReference>
<gene>
    <name evidence="4" type="ORF">NT6N_10170</name>
</gene>
<protein>
    <recommendedName>
        <fullName evidence="3">LysM domain-containing protein</fullName>
    </recommendedName>
</protein>
<dbReference type="SMART" id="SM00257">
    <property type="entry name" value="LysM"/>
    <property type="match status" value="1"/>
</dbReference>
<dbReference type="PROSITE" id="PS51782">
    <property type="entry name" value="LYSM"/>
    <property type="match status" value="1"/>
</dbReference>
<dbReference type="Pfam" id="PF01476">
    <property type="entry name" value="LysM"/>
    <property type="match status" value="1"/>
</dbReference>
<dbReference type="CDD" id="cd00118">
    <property type="entry name" value="LysM"/>
    <property type="match status" value="1"/>
</dbReference>
<dbReference type="Gene3D" id="3.10.350.10">
    <property type="entry name" value="LysM domain"/>
    <property type="match status" value="1"/>
</dbReference>
<feature type="compositionally biased region" description="Low complexity" evidence="1">
    <location>
        <begin position="88"/>
        <end position="99"/>
    </location>
</feature>
<accession>A0AAT9FJ71</accession>
<dbReference type="KEGG" id="osu:NT6N_10170"/>
<keyword evidence="2" id="KW-0732">Signal</keyword>
<feature type="chain" id="PRO_5043938885" description="LysM domain-containing protein" evidence="2">
    <location>
        <begin position="27"/>
        <end position="149"/>
    </location>
</feature>
<dbReference type="EMBL" id="AP026866">
    <property type="protein sequence ID" value="BDS05977.1"/>
    <property type="molecule type" value="Genomic_DNA"/>
</dbReference>
<feature type="signal peptide" evidence="2">
    <location>
        <begin position="1"/>
        <end position="26"/>
    </location>
</feature>
<evidence type="ECO:0000256" key="2">
    <source>
        <dbReference type="SAM" id="SignalP"/>
    </source>
</evidence>
<organism evidence="4">
    <name type="scientific">Oceaniferula spumae</name>
    <dbReference type="NCBI Taxonomy" id="2979115"/>
    <lineage>
        <taxon>Bacteria</taxon>
        <taxon>Pseudomonadati</taxon>
        <taxon>Verrucomicrobiota</taxon>
        <taxon>Verrucomicrobiia</taxon>
        <taxon>Verrucomicrobiales</taxon>
        <taxon>Verrucomicrobiaceae</taxon>
        <taxon>Oceaniferula</taxon>
    </lineage>
</organism>
<evidence type="ECO:0000256" key="1">
    <source>
        <dbReference type="SAM" id="MobiDB-lite"/>
    </source>
</evidence>
<feature type="domain" description="LysM" evidence="3">
    <location>
        <begin position="103"/>
        <end position="146"/>
    </location>
</feature>
<dbReference type="PANTHER" id="PTHR33734">
    <property type="entry name" value="LYSM DOMAIN-CONTAINING GPI-ANCHORED PROTEIN 2"/>
    <property type="match status" value="1"/>
</dbReference>
<feature type="region of interest" description="Disordered" evidence="1">
    <location>
        <begin position="43"/>
        <end position="102"/>
    </location>
</feature>
<evidence type="ECO:0000313" key="4">
    <source>
        <dbReference type="EMBL" id="BDS05977.1"/>
    </source>
</evidence>
<evidence type="ECO:0000259" key="3">
    <source>
        <dbReference type="PROSITE" id="PS51782"/>
    </source>
</evidence>
<feature type="compositionally biased region" description="Low complexity" evidence="1">
    <location>
        <begin position="43"/>
        <end position="57"/>
    </location>
</feature>
<dbReference type="InterPro" id="IPR036779">
    <property type="entry name" value="LysM_dom_sf"/>
</dbReference>
<sequence length="149" mass="14881">MKNTTTPLVFAAAAAVAALTFTSCGSMDPEYKAWKEKQKAAADNPYGAPAAGANPYGVPQTAGEAGTYTPAADGAAPYQPLPGVTGGDATTPDIPAAPAVGGGSHTVVSGDSLWGLARKYNTTIEAIQAANGLTDTTIRTGQTLTIPAQ</sequence>
<name>A0AAT9FJ71_9BACT</name>